<dbReference type="GO" id="GO:0005829">
    <property type="term" value="C:cytosol"/>
    <property type="evidence" value="ECO:0007669"/>
    <property type="project" value="TreeGrafter"/>
</dbReference>
<dbReference type="FunFam" id="1.10.40.30:FF:000001">
    <property type="entry name" value="Argininosuccinate lyase"/>
    <property type="match status" value="1"/>
</dbReference>
<proteinExistence type="predicted"/>
<organism evidence="2">
    <name type="scientific">marine sediment metagenome</name>
    <dbReference type="NCBI Taxonomy" id="412755"/>
    <lineage>
        <taxon>unclassified sequences</taxon>
        <taxon>metagenomes</taxon>
        <taxon>ecological metagenomes</taxon>
    </lineage>
</organism>
<reference evidence="2" key="1">
    <citation type="journal article" date="2014" name="Front. Microbiol.">
        <title>High frequency of phylogenetically diverse reductive dehalogenase-homologous genes in deep subseafloor sedimentary metagenomes.</title>
        <authorList>
            <person name="Kawai M."/>
            <person name="Futagami T."/>
            <person name="Toyoda A."/>
            <person name="Takaki Y."/>
            <person name="Nishi S."/>
            <person name="Hori S."/>
            <person name="Arai W."/>
            <person name="Tsubouchi T."/>
            <person name="Morono Y."/>
            <person name="Uchiyama I."/>
            <person name="Ito T."/>
            <person name="Fujiyama A."/>
            <person name="Inagaki F."/>
            <person name="Takami H."/>
        </authorList>
    </citation>
    <scope>NUCLEOTIDE SEQUENCE</scope>
    <source>
        <strain evidence="2">Expedition CK06-06</strain>
    </source>
</reference>
<dbReference type="SUPFAM" id="SSF48557">
    <property type="entry name" value="L-aspartase-like"/>
    <property type="match status" value="1"/>
</dbReference>
<sequence>LMGIITTMKSLPLAYNRDMQEDKEGLFDTVDTLHSSLEVFAGMIKTLKINTEHISQAMKTDYILATDLADYLVKKGLPFREAHGVVAKLSKYAASKGKNFRELGLEEYREFSPLFGDDVYKITLESSVAARNVVGGTSPQQVGIALTRAKKLIKE</sequence>
<dbReference type="Gene3D" id="1.20.200.10">
    <property type="entry name" value="Fumarase/aspartase (Central domain)"/>
    <property type="match status" value="1"/>
</dbReference>
<dbReference type="GO" id="GO:0042450">
    <property type="term" value="P:L-arginine biosynthetic process via ornithine"/>
    <property type="evidence" value="ECO:0007669"/>
    <property type="project" value="InterPro"/>
</dbReference>
<name>X0YRS0_9ZZZZ</name>
<dbReference type="AlphaFoldDB" id="X0YRS0"/>
<dbReference type="Pfam" id="PF14698">
    <property type="entry name" value="ASL_C2"/>
    <property type="match status" value="1"/>
</dbReference>
<accession>X0YRS0</accession>
<gene>
    <name evidence="2" type="ORF">S01H1_82629</name>
</gene>
<evidence type="ECO:0000259" key="1">
    <source>
        <dbReference type="Pfam" id="PF14698"/>
    </source>
</evidence>
<dbReference type="Gene3D" id="1.10.40.30">
    <property type="entry name" value="Fumarase/aspartase (C-terminal domain)"/>
    <property type="match status" value="1"/>
</dbReference>
<feature type="non-terminal residue" evidence="2">
    <location>
        <position position="1"/>
    </location>
</feature>
<evidence type="ECO:0000313" key="2">
    <source>
        <dbReference type="EMBL" id="GAG51083.1"/>
    </source>
</evidence>
<dbReference type="GO" id="GO:0004056">
    <property type="term" value="F:argininosuccinate lyase activity"/>
    <property type="evidence" value="ECO:0007669"/>
    <property type="project" value="InterPro"/>
</dbReference>
<dbReference type="InterPro" id="IPR009049">
    <property type="entry name" value="Argininosuccinate_lyase"/>
</dbReference>
<protein>
    <recommendedName>
        <fullName evidence="1">Argininosuccinate lyase C-terminal domain-containing protein</fullName>
    </recommendedName>
</protein>
<dbReference type="EMBL" id="BARS01056038">
    <property type="protein sequence ID" value="GAG51083.1"/>
    <property type="molecule type" value="Genomic_DNA"/>
</dbReference>
<dbReference type="InterPro" id="IPR029419">
    <property type="entry name" value="Arg_succ_lyase_C"/>
</dbReference>
<feature type="domain" description="Argininosuccinate lyase C-terminal" evidence="1">
    <location>
        <begin position="62"/>
        <end position="128"/>
    </location>
</feature>
<dbReference type="PANTHER" id="PTHR43814:SF1">
    <property type="entry name" value="ARGININOSUCCINATE LYASE"/>
    <property type="match status" value="1"/>
</dbReference>
<comment type="caution">
    <text evidence="2">The sequence shown here is derived from an EMBL/GenBank/DDBJ whole genome shotgun (WGS) entry which is preliminary data.</text>
</comment>
<dbReference type="PANTHER" id="PTHR43814">
    <property type="entry name" value="ARGININOSUCCINATE LYASE"/>
    <property type="match status" value="1"/>
</dbReference>
<dbReference type="InterPro" id="IPR008948">
    <property type="entry name" value="L-Aspartase-like"/>
</dbReference>